<evidence type="ECO:0000259" key="1">
    <source>
        <dbReference type="Pfam" id="PF20791"/>
    </source>
</evidence>
<organism evidence="2 3">
    <name type="scientific">Aplysia californica</name>
    <name type="common">California sea hare</name>
    <dbReference type="NCBI Taxonomy" id="6500"/>
    <lineage>
        <taxon>Eukaryota</taxon>
        <taxon>Metazoa</taxon>
        <taxon>Spiralia</taxon>
        <taxon>Lophotrochozoa</taxon>
        <taxon>Mollusca</taxon>
        <taxon>Gastropoda</taxon>
        <taxon>Heterobranchia</taxon>
        <taxon>Euthyneura</taxon>
        <taxon>Tectipleura</taxon>
        <taxon>Aplysiida</taxon>
        <taxon>Aplysioidea</taxon>
        <taxon>Aplysiidae</taxon>
        <taxon>Aplysia</taxon>
    </lineage>
</organism>
<evidence type="ECO:0000313" key="3">
    <source>
        <dbReference type="RefSeq" id="XP_005094022.2"/>
    </source>
</evidence>
<dbReference type="InterPro" id="IPR029069">
    <property type="entry name" value="HotDog_dom_sf"/>
</dbReference>
<dbReference type="GeneID" id="101858767"/>
<accession>A0ABM0JHX0</accession>
<evidence type="ECO:0000313" key="2">
    <source>
        <dbReference type="Proteomes" id="UP000694888"/>
    </source>
</evidence>
<gene>
    <name evidence="3" type="primary">LOC101858767</name>
</gene>
<reference evidence="3" key="1">
    <citation type="submission" date="2025-08" db="UniProtKB">
        <authorList>
            <consortium name="RefSeq"/>
        </authorList>
    </citation>
    <scope>IDENTIFICATION</scope>
</reference>
<dbReference type="Pfam" id="PF20791">
    <property type="entry name" value="Acyl-ACP_TE_C"/>
    <property type="match status" value="1"/>
</dbReference>
<sequence>MSSSVMKQLISISIRTLDSPLRHLRLLSTLSSPKQHSSCDYTAKSRFRPSRFSVRTRNMSTRAKKDLSFWQDNFKQWTVKDISVIQEPYSATLRVPGLTPESFNRYANPQAQSLLFVALSARVFMFHEPYNDAGDIFMDWARTTSDRLIFISSTEVSFSRALYDPEVKKTELDVKIKLGYVGNASVAMVTELYSPDNKDEPICSQVAQTVSIDKSTRKPTPFQDWFRDKFVGRGIRDRGLVIRPFERPENAFPYELKVRWSDTDGYNHVNALKYITFAEDAVHAALVHSESGEKTHNTALRGLTEDFLINGFKSMQISFQNESLEGENLVAYVWQPEEEDPSVVKCSIERNDQRICQLRFEYYD</sequence>
<dbReference type="PANTHER" id="PTHR34487:SF1">
    <property type="entry name" value="ACYL-ACP THIOESTERASE"/>
    <property type="match status" value="1"/>
</dbReference>
<dbReference type="Pfam" id="PF13279">
    <property type="entry name" value="4HBT_2"/>
    <property type="match status" value="1"/>
</dbReference>
<name>A0ABM0JHX0_APLCA</name>
<dbReference type="SUPFAM" id="SSF54637">
    <property type="entry name" value="Thioesterase/thiol ester dehydrase-isomerase"/>
    <property type="match status" value="2"/>
</dbReference>
<dbReference type="RefSeq" id="XP_005094022.2">
    <property type="nucleotide sequence ID" value="XM_005093965.3"/>
</dbReference>
<keyword evidence="2" id="KW-1185">Reference proteome</keyword>
<dbReference type="PANTHER" id="PTHR34487">
    <property type="entry name" value="ACYL-ACP THIOESTERASE"/>
    <property type="match status" value="1"/>
</dbReference>
<feature type="domain" description="Acyl-ACP thioesterase-like C-terminal" evidence="1">
    <location>
        <begin position="248"/>
        <end position="288"/>
    </location>
</feature>
<dbReference type="Proteomes" id="UP000694888">
    <property type="component" value="Unplaced"/>
</dbReference>
<proteinExistence type="predicted"/>
<protein>
    <submittedName>
        <fullName evidence="3">Uncharacterized protein LOC101858767</fullName>
    </submittedName>
</protein>
<dbReference type="Gene3D" id="3.10.129.10">
    <property type="entry name" value="Hotdog Thioesterase"/>
    <property type="match status" value="1"/>
</dbReference>
<dbReference type="InterPro" id="IPR049427">
    <property type="entry name" value="Acyl-ACP_TE_C"/>
</dbReference>